<dbReference type="WBParaSite" id="ACRNAN_Path_409.g1545.t1">
    <property type="protein sequence ID" value="ACRNAN_Path_409.g1545.t1"/>
    <property type="gene ID" value="ACRNAN_Path_409.g1545"/>
</dbReference>
<accession>A0A914C7M4</accession>
<evidence type="ECO:0000313" key="1">
    <source>
        <dbReference type="Proteomes" id="UP000887540"/>
    </source>
</evidence>
<name>A0A914C7M4_9BILA</name>
<reference evidence="2" key="1">
    <citation type="submission" date="2022-11" db="UniProtKB">
        <authorList>
            <consortium name="WormBaseParasite"/>
        </authorList>
    </citation>
    <scope>IDENTIFICATION</scope>
</reference>
<keyword evidence="1" id="KW-1185">Reference proteome</keyword>
<organism evidence="1 2">
    <name type="scientific">Acrobeloides nanus</name>
    <dbReference type="NCBI Taxonomy" id="290746"/>
    <lineage>
        <taxon>Eukaryota</taxon>
        <taxon>Metazoa</taxon>
        <taxon>Ecdysozoa</taxon>
        <taxon>Nematoda</taxon>
        <taxon>Chromadorea</taxon>
        <taxon>Rhabditida</taxon>
        <taxon>Tylenchina</taxon>
        <taxon>Cephalobomorpha</taxon>
        <taxon>Cephaloboidea</taxon>
        <taxon>Cephalobidae</taxon>
        <taxon>Acrobeloides</taxon>
    </lineage>
</organism>
<dbReference type="Proteomes" id="UP000887540">
    <property type="component" value="Unplaced"/>
</dbReference>
<evidence type="ECO:0000313" key="2">
    <source>
        <dbReference type="WBParaSite" id="ACRNAN_Path_409.g1545.t1"/>
    </source>
</evidence>
<sequence>MCAARSESTQEETRASIATSSDSFTWWDNDYDRFRCEIAIEEAIRRFDRDNLSPHYRLHIRLCYENRTPVIKCRIRHKGRSLGLNNNRPKRNVLHCYCHCDNQCRFKPPQLLFPVPSCYGACQSLHRRSLELAINEMLEKWKTPDRLELVEPRQLRLFRDHCALDSFYSRFCQLCGQVKAYF</sequence>
<dbReference type="AlphaFoldDB" id="A0A914C7M4"/>
<proteinExistence type="predicted"/>
<protein>
    <submittedName>
        <fullName evidence="2">Uncharacterized protein</fullName>
    </submittedName>
</protein>